<evidence type="ECO:0000313" key="1">
    <source>
        <dbReference type="EMBL" id="NKX51187.1"/>
    </source>
</evidence>
<proteinExistence type="predicted"/>
<dbReference type="EMBL" id="JAAZSR010000185">
    <property type="protein sequence ID" value="NKX51187.1"/>
    <property type="molecule type" value="Genomic_DNA"/>
</dbReference>
<sequence>MEKLRLSKAAAAELGAFRVGLRPGSIIYGDPANGLLRRQGRAQGSPGAVSGSITRMAARFDRAEPPFRRLRAQLRSFRPKQRVQGGQPSAEHRLQVLEGAAADLAGSAPLEEVLDRISARADDAVHAPGYLLAVQLPAGGRHVRVRGMGEVLAAALGDDGVSLDLDCS</sequence>
<accession>A0ABX1JPE4</accession>
<organism evidence="1 2">
    <name type="scientific">Arthrobacter deserti</name>
    <dbReference type="NCBI Taxonomy" id="1742687"/>
    <lineage>
        <taxon>Bacteria</taxon>
        <taxon>Bacillati</taxon>
        <taxon>Actinomycetota</taxon>
        <taxon>Actinomycetes</taxon>
        <taxon>Micrococcales</taxon>
        <taxon>Micrococcaceae</taxon>
        <taxon>Arthrobacter</taxon>
    </lineage>
</organism>
<comment type="caution">
    <text evidence="1">The sequence shown here is derived from an EMBL/GenBank/DDBJ whole genome shotgun (WGS) entry which is preliminary data.</text>
</comment>
<feature type="non-terminal residue" evidence="1">
    <location>
        <position position="168"/>
    </location>
</feature>
<protein>
    <submittedName>
        <fullName evidence="1">Uncharacterized protein</fullName>
    </submittedName>
</protein>
<dbReference type="Proteomes" id="UP000523795">
    <property type="component" value="Unassembled WGS sequence"/>
</dbReference>
<gene>
    <name evidence="1" type="ORF">HER39_11555</name>
</gene>
<evidence type="ECO:0000313" key="2">
    <source>
        <dbReference type="Proteomes" id="UP000523795"/>
    </source>
</evidence>
<keyword evidence="2" id="KW-1185">Reference proteome</keyword>
<name>A0ABX1JPE4_9MICC</name>
<reference evidence="1 2" key="1">
    <citation type="submission" date="2020-04" db="EMBL/GenBank/DDBJ databases">
        <authorList>
            <person name="Liu S."/>
        </authorList>
    </citation>
    <scope>NUCLEOTIDE SEQUENCE [LARGE SCALE GENOMIC DNA]</scope>
    <source>
        <strain evidence="1 2">CGMCC 1.15091</strain>
    </source>
</reference>